<dbReference type="InterPro" id="IPR051084">
    <property type="entry name" value="H+-coupled_symporters"/>
</dbReference>
<evidence type="ECO:0000313" key="10">
    <source>
        <dbReference type="EMBL" id="GAA4648347.1"/>
    </source>
</evidence>
<keyword evidence="6 8" id="KW-1133">Transmembrane helix</keyword>
<reference evidence="11" key="1">
    <citation type="journal article" date="2019" name="Int. J. Syst. Evol. Microbiol.">
        <title>The Global Catalogue of Microorganisms (GCM) 10K type strain sequencing project: providing services to taxonomists for standard genome sequencing and annotation.</title>
        <authorList>
            <consortium name="The Broad Institute Genomics Platform"/>
            <consortium name="The Broad Institute Genome Sequencing Center for Infectious Disease"/>
            <person name="Wu L."/>
            <person name="Ma J."/>
        </authorList>
    </citation>
    <scope>NUCLEOTIDE SEQUENCE [LARGE SCALE GENOMIC DNA]</scope>
    <source>
        <strain evidence="11">JCM 17805</strain>
    </source>
</reference>
<comment type="caution">
    <text evidence="10">The sequence shown here is derived from an EMBL/GenBank/DDBJ whole genome shotgun (WGS) entry which is preliminary data.</text>
</comment>
<feature type="domain" description="Major facilitator superfamily (MFS) profile" evidence="9">
    <location>
        <begin position="14"/>
        <end position="421"/>
    </location>
</feature>
<feature type="transmembrane region" description="Helical" evidence="8">
    <location>
        <begin position="274"/>
        <end position="296"/>
    </location>
</feature>
<dbReference type="InterPro" id="IPR011701">
    <property type="entry name" value="MFS"/>
</dbReference>
<organism evidence="10 11">
    <name type="scientific">Kistimonas scapharcae</name>
    <dbReference type="NCBI Taxonomy" id="1036133"/>
    <lineage>
        <taxon>Bacteria</taxon>
        <taxon>Pseudomonadati</taxon>
        <taxon>Pseudomonadota</taxon>
        <taxon>Gammaproteobacteria</taxon>
        <taxon>Oceanospirillales</taxon>
        <taxon>Endozoicomonadaceae</taxon>
        <taxon>Kistimonas</taxon>
    </lineage>
</organism>
<evidence type="ECO:0000256" key="7">
    <source>
        <dbReference type="ARBA" id="ARBA00023136"/>
    </source>
</evidence>
<dbReference type="SUPFAM" id="SSF103473">
    <property type="entry name" value="MFS general substrate transporter"/>
    <property type="match status" value="1"/>
</dbReference>
<keyword evidence="11" id="KW-1185">Reference proteome</keyword>
<dbReference type="InterPro" id="IPR036259">
    <property type="entry name" value="MFS_trans_sf"/>
</dbReference>
<evidence type="ECO:0000256" key="2">
    <source>
        <dbReference type="ARBA" id="ARBA00022448"/>
    </source>
</evidence>
<dbReference type="Pfam" id="PF07690">
    <property type="entry name" value="MFS_1"/>
    <property type="match status" value="1"/>
</dbReference>
<feature type="transmembrane region" description="Helical" evidence="8">
    <location>
        <begin position="368"/>
        <end position="389"/>
    </location>
</feature>
<feature type="transmembrane region" description="Helical" evidence="8">
    <location>
        <begin position="330"/>
        <end position="356"/>
    </location>
</feature>
<keyword evidence="7 8" id="KW-0472">Membrane</keyword>
<dbReference type="EMBL" id="BAABFL010000065">
    <property type="protein sequence ID" value="GAA4648347.1"/>
    <property type="molecule type" value="Genomic_DNA"/>
</dbReference>
<evidence type="ECO:0000259" key="9">
    <source>
        <dbReference type="PROSITE" id="PS50850"/>
    </source>
</evidence>
<keyword evidence="4 8" id="KW-0812">Transmembrane</keyword>
<feature type="transmembrane region" description="Helical" evidence="8">
    <location>
        <begin position="305"/>
        <end position="324"/>
    </location>
</feature>
<dbReference type="Pfam" id="PF00083">
    <property type="entry name" value="Sugar_tr"/>
    <property type="match status" value="1"/>
</dbReference>
<feature type="transmembrane region" description="Helical" evidence="8">
    <location>
        <begin position="87"/>
        <end position="107"/>
    </location>
</feature>
<dbReference type="Proteomes" id="UP001500604">
    <property type="component" value="Unassembled WGS sequence"/>
</dbReference>
<evidence type="ECO:0000256" key="3">
    <source>
        <dbReference type="ARBA" id="ARBA00022475"/>
    </source>
</evidence>
<evidence type="ECO:0000256" key="1">
    <source>
        <dbReference type="ARBA" id="ARBA00004651"/>
    </source>
</evidence>
<feature type="transmembrane region" description="Helical" evidence="8">
    <location>
        <begin position="119"/>
        <end position="140"/>
    </location>
</feature>
<feature type="transmembrane region" description="Helical" evidence="8">
    <location>
        <begin position="239"/>
        <end position="262"/>
    </location>
</feature>
<feature type="transmembrane region" description="Helical" evidence="8">
    <location>
        <begin position="395"/>
        <end position="415"/>
    </location>
</feature>
<dbReference type="Gene3D" id="1.20.1250.20">
    <property type="entry name" value="MFS general substrate transporter like domains"/>
    <property type="match status" value="2"/>
</dbReference>
<evidence type="ECO:0000256" key="6">
    <source>
        <dbReference type="ARBA" id="ARBA00022989"/>
    </source>
</evidence>
<evidence type="ECO:0000313" key="11">
    <source>
        <dbReference type="Proteomes" id="UP001500604"/>
    </source>
</evidence>
<dbReference type="PANTHER" id="PTHR43528">
    <property type="entry name" value="ALPHA-KETOGLUTARATE PERMEASE"/>
    <property type="match status" value="1"/>
</dbReference>
<accession>A0ABP8V0H5</accession>
<comment type="subcellular location">
    <subcellularLocation>
        <location evidence="1">Cell membrane</location>
        <topology evidence="1">Multi-pass membrane protein</topology>
    </subcellularLocation>
</comment>
<keyword evidence="2" id="KW-0813">Transport</keyword>
<dbReference type="PANTHER" id="PTHR43528:SF7">
    <property type="entry name" value="MFS TRANSPORTER"/>
    <property type="match status" value="1"/>
</dbReference>
<dbReference type="PROSITE" id="PS50850">
    <property type="entry name" value="MFS"/>
    <property type="match status" value="1"/>
</dbReference>
<dbReference type="InterPro" id="IPR020846">
    <property type="entry name" value="MFS_dom"/>
</dbReference>
<feature type="transmembrane region" description="Helical" evidence="8">
    <location>
        <begin position="152"/>
        <end position="179"/>
    </location>
</feature>
<evidence type="ECO:0000256" key="5">
    <source>
        <dbReference type="ARBA" id="ARBA00022847"/>
    </source>
</evidence>
<feature type="transmembrane region" description="Helical" evidence="8">
    <location>
        <begin position="185"/>
        <end position="204"/>
    </location>
</feature>
<name>A0ABP8V0H5_9GAMM</name>
<dbReference type="InterPro" id="IPR005828">
    <property type="entry name" value="MFS_sugar_transport-like"/>
</dbReference>
<feature type="transmembrane region" description="Helical" evidence="8">
    <location>
        <begin position="54"/>
        <end position="75"/>
    </location>
</feature>
<keyword evidence="3" id="KW-1003">Cell membrane</keyword>
<evidence type="ECO:0000256" key="4">
    <source>
        <dbReference type="ARBA" id="ARBA00022692"/>
    </source>
</evidence>
<proteinExistence type="predicted"/>
<gene>
    <name evidence="10" type="ORF">GCM10023116_06140</name>
</gene>
<keyword evidence="5" id="KW-0769">Symport</keyword>
<sequence>MSSAQNSHIKTRKFVIITALGCVLETYDFLIYALMAPYLSSVFFPDEAQVEGLLLTFATFSAGYLVRPLGGVLFGHHGDRRGRKKPFAWTLLLMASSTAVMGCLPGYHNIGIAAPVLLLMLRLLQGVSMGGESGGAFTYIREILPKQCYAGCGCIVLGMFAGLTLGYLVHAGLLLLMSIDTMTDFGWRIPFWIGGLLGVIGFVIRTRFQETLSFTQLQRQGGIVTVPLAALFQHHRVEVVCGVLCIALNSTTTILINVFWPTYLETVFTESRQWLSLVGGVVLFLAGLFSVGVGFIADRIGIRKVFIYAVIIEFLLMFPVFYLPAQSEQWLAPAFILGAILTGVVSIAGPGMLLQLFPAAVRYTGIGFTYNTGFAIFGGCAPLVATWLIQKTDVLWSPVVLLIAVACIGCLVLYLTRDRHTMEAGVINNDGFIS</sequence>
<dbReference type="RefSeq" id="WP_345193909.1">
    <property type="nucleotide sequence ID" value="NZ_BAABFL010000065.1"/>
</dbReference>
<feature type="transmembrane region" description="Helical" evidence="8">
    <location>
        <begin position="14"/>
        <end position="34"/>
    </location>
</feature>
<protein>
    <submittedName>
        <fullName evidence="10">MFS transporter</fullName>
    </submittedName>
</protein>
<evidence type="ECO:0000256" key="8">
    <source>
        <dbReference type="SAM" id="Phobius"/>
    </source>
</evidence>